<comment type="caution">
    <text evidence="1">The sequence shown here is derived from an EMBL/GenBank/DDBJ whole genome shotgun (WGS) entry which is preliminary data.</text>
</comment>
<organism evidence="1 2">
    <name type="scientific">Lunasporangiospora selenospora</name>
    <dbReference type="NCBI Taxonomy" id="979761"/>
    <lineage>
        <taxon>Eukaryota</taxon>
        <taxon>Fungi</taxon>
        <taxon>Fungi incertae sedis</taxon>
        <taxon>Mucoromycota</taxon>
        <taxon>Mortierellomycotina</taxon>
        <taxon>Mortierellomycetes</taxon>
        <taxon>Mortierellales</taxon>
        <taxon>Mortierellaceae</taxon>
        <taxon>Lunasporangiospora</taxon>
    </lineage>
</organism>
<dbReference type="EMBL" id="JAABOA010002030">
    <property type="protein sequence ID" value="KAF9580493.1"/>
    <property type="molecule type" value="Genomic_DNA"/>
</dbReference>
<dbReference type="Proteomes" id="UP000780801">
    <property type="component" value="Unassembled WGS sequence"/>
</dbReference>
<accession>A0A9P6KD52</accession>
<keyword evidence="2" id="KW-1185">Reference proteome</keyword>
<dbReference type="AlphaFoldDB" id="A0A9P6KD52"/>
<protein>
    <submittedName>
        <fullName evidence="1">Uncharacterized protein</fullName>
    </submittedName>
</protein>
<gene>
    <name evidence="1" type="ORF">BGW38_002851</name>
</gene>
<reference evidence="1" key="1">
    <citation type="journal article" date="2020" name="Fungal Divers.">
        <title>Resolving the Mortierellaceae phylogeny through synthesis of multi-gene phylogenetics and phylogenomics.</title>
        <authorList>
            <person name="Vandepol N."/>
            <person name="Liber J."/>
            <person name="Desiro A."/>
            <person name="Na H."/>
            <person name="Kennedy M."/>
            <person name="Barry K."/>
            <person name="Grigoriev I.V."/>
            <person name="Miller A.N."/>
            <person name="O'Donnell K."/>
            <person name="Stajich J.E."/>
            <person name="Bonito G."/>
        </authorList>
    </citation>
    <scope>NUCLEOTIDE SEQUENCE</scope>
    <source>
        <strain evidence="1">KOD1015</strain>
    </source>
</reference>
<dbReference type="Gene3D" id="3.80.10.10">
    <property type="entry name" value="Ribonuclease Inhibitor"/>
    <property type="match status" value="1"/>
</dbReference>
<evidence type="ECO:0000313" key="2">
    <source>
        <dbReference type="Proteomes" id="UP000780801"/>
    </source>
</evidence>
<sequence length="610" mass="68967">MTLNVTAAVTLAAVHVPGIITNTLSVSSFFGAFQGLRTYINKMTKAREGMSRAGIEPTLKPKMLNFTLDYQIQQITNLFRDASTNRVHFQSDGFRSIQTEKGTIWICNDCIKCMESKTQPQGHQISYDDFVQLTSTQGEAKVRLINPNSVVIFTETLKSKNKLTSVVVDIYPQYFEHWVNAPTHSKDPSVHCVTDEERPSLMDSFKNIFGSLAQAMADAPLTQIELRFHKTGNSTEQSDSIFINLNKIFKSSKLEKVIINGLPRFLQGDLTINSKNIKTLALTEVDVSWPESRTNLRKLLEANKFLKNLTLSKVGLNDDVWRDMQLNPPNDMLKSRFLPLSHLNLSRNNLGPKAIEAIQGFYKTSTFGSRSMGSNSQLVYLNLSENRLIGESCDNALMNLWNPFKLQKIYMTNTGLERNAEYMLQTVSFGGQNKPLLSNLTHIALSKVGLNYISRVINEAALQLQSLVVDNLDITLGSTRGNYLEDYSSLCDALRYNKKLYELSIKLDVPFWYYVEDELRYGPYGNFTGDRNYRAINIHLSKLNQAIQQNNTLRRFYLPGVSDFEREMSETLIDNPSFRSALNTQQQIVQRILKNSMMAAGNAAAGARSR</sequence>
<evidence type="ECO:0000313" key="1">
    <source>
        <dbReference type="EMBL" id="KAF9580493.1"/>
    </source>
</evidence>
<dbReference type="OrthoDB" id="2422474at2759"/>
<name>A0A9P6KD52_9FUNG</name>
<dbReference type="InterPro" id="IPR032675">
    <property type="entry name" value="LRR_dom_sf"/>
</dbReference>
<dbReference type="SUPFAM" id="SSF52047">
    <property type="entry name" value="RNI-like"/>
    <property type="match status" value="1"/>
</dbReference>
<proteinExistence type="predicted"/>